<organism evidence="2">
    <name type="scientific">Caulobacter sp. 73W</name>
    <dbReference type="NCBI Taxonomy" id="3161137"/>
    <lineage>
        <taxon>Bacteria</taxon>
        <taxon>Pseudomonadati</taxon>
        <taxon>Pseudomonadota</taxon>
        <taxon>Alphaproteobacteria</taxon>
        <taxon>Caulobacterales</taxon>
        <taxon>Caulobacteraceae</taxon>
        <taxon>Caulobacter</taxon>
    </lineage>
</organism>
<dbReference type="Gene3D" id="3.40.630.30">
    <property type="match status" value="1"/>
</dbReference>
<dbReference type="PANTHER" id="PTHR43072">
    <property type="entry name" value="N-ACETYLTRANSFERASE"/>
    <property type="match status" value="1"/>
</dbReference>
<dbReference type="PROSITE" id="PS51186">
    <property type="entry name" value="GNAT"/>
    <property type="match status" value="1"/>
</dbReference>
<protein>
    <submittedName>
        <fullName evidence="2">GNAT family N-acetyltransferase</fullName>
    </submittedName>
</protein>
<dbReference type="InterPro" id="IPR016181">
    <property type="entry name" value="Acyl_CoA_acyltransferase"/>
</dbReference>
<dbReference type="RefSeq" id="WP_369060454.1">
    <property type="nucleotide sequence ID" value="NZ_CP158375.1"/>
</dbReference>
<dbReference type="GO" id="GO:0016747">
    <property type="term" value="F:acyltransferase activity, transferring groups other than amino-acyl groups"/>
    <property type="evidence" value="ECO:0007669"/>
    <property type="project" value="InterPro"/>
</dbReference>
<reference evidence="2" key="1">
    <citation type="submission" date="2024-06" db="EMBL/GenBank/DDBJ databases">
        <title>Caulobacter inopinatus, sp. nov.</title>
        <authorList>
            <person name="Donachie S.P."/>
        </authorList>
    </citation>
    <scope>NUCLEOTIDE SEQUENCE</scope>
    <source>
        <strain evidence="2">73W</strain>
    </source>
</reference>
<dbReference type="InterPro" id="IPR056935">
    <property type="entry name" value="Rv0428c-like_C"/>
</dbReference>
<proteinExistence type="predicted"/>
<feature type="domain" description="N-acetyltransferase" evidence="1">
    <location>
        <begin position="119"/>
        <end position="251"/>
    </location>
</feature>
<sequence length="251" mass="27023">MRSPPLKVDPKVLEPIADRAWPAAEQLRMGGWRLNASVGFSQRINACWPLGRPDRRAPAAIEAVEKWYASRGLAPRFKLTDGATAPRTLAQQLEKRGYCPRNRTLVMVGPCVGRADQGVLIEPRPDQAFEAVFTATAGGNLADARERLDALRRIGPPALFARIEGAEGPAAIGASAVEGEWAGVFAMRTAPDHRRKGLARRVLSSLLHAAAGEGATRAYLQVEADNAPAIAMYEAAGFATAYTYAYWVTGS</sequence>
<evidence type="ECO:0000313" key="2">
    <source>
        <dbReference type="EMBL" id="XDO97317.1"/>
    </source>
</evidence>
<dbReference type="InterPro" id="IPR000182">
    <property type="entry name" value="GNAT_dom"/>
</dbReference>
<dbReference type="CDD" id="cd04301">
    <property type="entry name" value="NAT_SF"/>
    <property type="match status" value="1"/>
</dbReference>
<gene>
    <name evidence="2" type="ORF">ABOZ73_02555</name>
</gene>
<evidence type="ECO:0000259" key="1">
    <source>
        <dbReference type="PROSITE" id="PS51186"/>
    </source>
</evidence>
<dbReference type="EMBL" id="CP158375">
    <property type="protein sequence ID" value="XDO97317.1"/>
    <property type="molecule type" value="Genomic_DNA"/>
</dbReference>
<dbReference type="SUPFAM" id="SSF55729">
    <property type="entry name" value="Acyl-CoA N-acyltransferases (Nat)"/>
    <property type="match status" value="1"/>
</dbReference>
<dbReference type="Pfam" id="PF24553">
    <property type="entry name" value="Rv0428c_C"/>
    <property type="match status" value="1"/>
</dbReference>
<name>A0AB39KUU3_9CAUL</name>
<accession>A0AB39KUU3</accession>
<dbReference type="AlphaFoldDB" id="A0AB39KUU3"/>